<dbReference type="OrthoDB" id="3270804at2759"/>
<name>A0A0D7AVU8_9AGAR</name>
<protein>
    <recommendedName>
        <fullName evidence="2">Ribonuclease H1 N-terminal domain-containing protein</fullName>
    </recommendedName>
</protein>
<feature type="domain" description="Ribonuclease H1 N-terminal" evidence="2">
    <location>
        <begin position="122"/>
        <end position="162"/>
    </location>
</feature>
<proteinExistence type="predicted"/>
<keyword evidence="4" id="KW-1185">Reference proteome</keyword>
<evidence type="ECO:0000256" key="1">
    <source>
        <dbReference type="SAM" id="MobiDB-lite"/>
    </source>
</evidence>
<feature type="compositionally biased region" description="Basic and acidic residues" evidence="1">
    <location>
        <begin position="30"/>
        <end position="41"/>
    </location>
</feature>
<dbReference type="InterPro" id="IPR037056">
    <property type="entry name" value="RNase_H1_N_sf"/>
</dbReference>
<sequence length="272" mass="29262">MASSSDQTASSSGKFKKPRPTARILPGQRSDPHDDDGHVTEIEISSSSESDEDVDDLTKAINNLQLRQTSKDYTLYEIKNANPEGTSVTDKWPVAHSAAQKGSPVKSLLKRDKKHQGIAVAYVAFRASEPGVYAKWEDCRRCVSGQSGSVYLGYTSLAAAEAAYAFAVKKGLTAVTRQSIRARPILTTLYRCPTKHKIASGSPIQNGATRVSWHSVYVGLTPGVYASYAEAAPSVAGIEGACYESWDSKQDAVAAYMARVDAGRIGTVILRV</sequence>
<organism evidence="3 4">
    <name type="scientific">Cylindrobasidium torrendii FP15055 ss-10</name>
    <dbReference type="NCBI Taxonomy" id="1314674"/>
    <lineage>
        <taxon>Eukaryota</taxon>
        <taxon>Fungi</taxon>
        <taxon>Dikarya</taxon>
        <taxon>Basidiomycota</taxon>
        <taxon>Agaricomycotina</taxon>
        <taxon>Agaricomycetes</taxon>
        <taxon>Agaricomycetidae</taxon>
        <taxon>Agaricales</taxon>
        <taxon>Marasmiineae</taxon>
        <taxon>Physalacriaceae</taxon>
        <taxon>Cylindrobasidium</taxon>
    </lineage>
</organism>
<feature type="compositionally biased region" description="Low complexity" evidence="1">
    <location>
        <begin position="1"/>
        <end position="12"/>
    </location>
</feature>
<dbReference type="SUPFAM" id="SSF55658">
    <property type="entry name" value="L9 N-domain-like"/>
    <property type="match status" value="2"/>
</dbReference>
<gene>
    <name evidence="3" type="ORF">CYLTODRAFT_459392</name>
</gene>
<evidence type="ECO:0000313" key="3">
    <source>
        <dbReference type="EMBL" id="KIY61979.1"/>
    </source>
</evidence>
<dbReference type="InterPro" id="IPR011320">
    <property type="entry name" value="RNase_H1_N"/>
</dbReference>
<accession>A0A0D7AVU8</accession>
<dbReference type="InterPro" id="IPR009027">
    <property type="entry name" value="Ribosomal_bL9/RNase_H1_N"/>
</dbReference>
<dbReference type="Pfam" id="PF01693">
    <property type="entry name" value="Cauli_VI"/>
    <property type="match status" value="2"/>
</dbReference>
<dbReference type="AlphaFoldDB" id="A0A0D7AVU8"/>
<evidence type="ECO:0000313" key="4">
    <source>
        <dbReference type="Proteomes" id="UP000054007"/>
    </source>
</evidence>
<dbReference type="Gene3D" id="3.40.970.10">
    <property type="entry name" value="Ribonuclease H1, N-terminal domain"/>
    <property type="match status" value="2"/>
</dbReference>
<evidence type="ECO:0000259" key="2">
    <source>
        <dbReference type="Pfam" id="PF01693"/>
    </source>
</evidence>
<reference evidence="3 4" key="1">
    <citation type="journal article" date="2015" name="Fungal Genet. Biol.">
        <title>Evolution of novel wood decay mechanisms in Agaricales revealed by the genome sequences of Fistulina hepatica and Cylindrobasidium torrendii.</title>
        <authorList>
            <person name="Floudas D."/>
            <person name="Held B.W."/>
            <person name="Riley R."/>
            <person name="Nagy L.G."/>
            <person name="Koehler G."/>
            <person name="Ransdell A.S."/>
            <person name="Younus H."/>
            <person name="Chow J."/>
            <person name="Chiniquy J."/>
            <person name="Lipzen A."/>
            <person name="Tritt A."/>
            <person name="Sun H."/>
            <person name="Haridas S."/>
            <person name="LaButti K."/>
            <person name="Ohm R.A."/>
            <person name="Kues U."/>
            <person name="Blanchette R.A."/>
            <person name="Grigoriev I.V."/>
            <person name="Minto R.E."/>
            <person name="Hibbett D.S."/>
        </authorList>
    </citation>
    <scope>NUCLEOTIDE SEQUENCE [LARGE SCALE GENOMIC DNA]</scope>
    <source>
        <strain evidence="3 4">FP15055 ss-10</strain>
    </source>
</reference>
<dbReference type="EMBL" id="KN880841">
    <property type="protein sequence ID" value="KIY61979.1"/>
    <property type="molecule type" value="Genomic_DNA"/>
</dbReference>
<feature type="region of interest" description="Disordered" evidence="1">
    <location>
        <begin position="1"/>
        <end position="54"/>
    </location>
</feature>
<dbReference type="STRING" id="1314674.A0A0D7AVU8"/>
<feature type="domain" description="Ribonuclease H1 N-terminal" evidence="2">
    <location>
        <begin position="215"/>
        <end position="254"/>
    </location>
</feature>
<dbReference type="Proteomes" id="UP000054007">
    <property type="component" value="Unassembled WGS sequence"/>
</dbReference>